<dbReference type="InterPro" id="IPR052403">
    <property type="entry name" value="LINC-complex_assoc"/>
</dbReference>
<feature type="compositionally biased region" description="Low complexity" evidence="10">
    <location>
        <begin position="153"/>
        <end position="177"/>
    </location>
</feature>
<feature type="compositionally biased region" description="Polar residues" evidence="10">
    <location>
        <begin position="616"/>
        <end position="630"/>
    </location>
</feature>
<evidence type="ECO:0000256" key="9">
    <source>
        <dbReference type="ARBA" id="ARBA00082870"/>
    </source>
</evidence>
<feature type="compositionally biased region" description="Polar residues" evidence="10">
    <location>
        <begin position="931"/>
        <end position="945"/>
    </location>
</feature>
<feature type="region of interest" description="Disordered" evidence="10">
    <location>
        <begin position="525"/>
        <end position="569"/>
    </location>
</feature>
<evidence type="ECO:0000256" key="3">
    <source>
        <dbReference type="ARBA" id="ARBA00022692"/>
    </source>
</evidence>
<keyword evidence="6" id="KW-0472">Membrane</keyword>
<dbReference type="PROSITE" id="PS00019">
    <property type="entry name" value="ACTININ_1"/>
    <property type="match status" value="1"/>
</dbReference>
<evidence type="ECO:0000313" key="12">
    <source>
        <dbReference type="EMBL" id="CAK6975074.1"/>
    </source>
</evidence>
<feature type="compositionally biased region" description="Polar residues" evidence="10">
    <location>
        <begin position="730"/>
        <end position="739"/>
    </location>
</feature>
<feature type="compositionally biased region" description="Polar residues" evidence="10">
    <location>
        <begin position="856"/>
        <end position="866"/>
    </location>
</feature>
<feature type="compositionally biased region" description="Basic and acidic residues" evidence="10">
    <location>
        <begin position="842"/>
        <end position="855"/>
    </location>
</feature>
<comment type="subcellular location">
    <subcellularLocation>
        <location evidence="1">Membrane</location>
        <topology evidence="1">Single-pass type IV membrane protein</topology>
    </subcellularLocation>
</comment>
<feature type="region of interest" description="Disordered" evidence="10">
    <location>
        <begin position="152"/>
        <end position="185"/>
    </location>
</feature>
<feature type="region of interest" description="Disordered" evidence="10">
    <location>
        <begin position="616"/>
        <end position="819"/>
    </location>
</feature>
<dbReference type="PROSITE" id="PS50021">
    <property type="entry name" value="CH"/>
    <property type="match status" value="2"/>
</dbReference>
<evidence type="ECO:0000256" key="4">
    <source>
        <dbReference type="ARBA" id="ARBA00022737"/>
    </source>
</evidence>
<dbReference type="PROSITE" id="PS00020">
    <property type="entry name" value="ACTININ_2"/>
    <property type="match status" value="1"/>
</dbReference>
<feature type="compositionally biased region" description="Basic and acidic residues" evidence="10">
    <location>
        <begin position="773"/>
        <end position="784"/>
    </location>
</feature>
<dbReference type="SMART" id="SM00033">
    <property type="entry name" value="CH"/>
    <property type="match status" value="2"/>
</dbReference>
<dbReference type="EMBL" id="CAWUFR010000283">
    <property type="protein sequence ID" value="CAK6975074.1"/>
    <property type="molecule type" value="Genomic_DNA"/>
</dbReference>
<dbReference type="Proteomes" id="UP001314229">
    <property type="component" value="Unassembled WGS sequence"/>
</dbReference>
<keyword evidence="4" id="KW-0677">Repeat</keyword>
<dbReference type="AlphaFoldDB" id="A0AAV1PW49"/>
<accession>A0AAV1PW49</accession>
<evidence type="ECO:0000256" key="6">
    <source>
        <dbReference type="ARBA" id="ARBA00023136"/>
    </source>
</evidence>
<name>A0AAV1PW49_SCOSC</name>
<feature type="compositionally biased region" description="Polar residues" evidence="10">
    <location>
        <begin position="407"/>
        <end position="427"/>
    </location>
</feature>
<dbReference type="Pfam" id="PF00307">
    <property type="entry name" value="CH"/>
    <property type="match status" value="2"/>
</dbReference>
<keyword evidence="2" id="KW-0597">Phosphoprotein</keyword>
<feature type="compositionally biased region" description="Basic and acidic residues" evidence="10">
    <location>
        <begin position="686"/>
        <end position="710"/>
    </location>
</feature>
<protein>
    <recommendedName>
        <fullName evidence="8">Calmin</fullName>
    </recommendedName>
    <alternativeName>
        <fullName evidence="9">Calponin-like transmembrane domain protein</fullName>
    </alternativeName>
</protein>
<proteinExistence type="predicted"/>
<feature type="domain" description="Calponin-homology (CH)" evidence="11">
    <location>
        <begin position="190"/>
        <end position="294"/>
    </location>
</feature>
<dbReference type="PANTHER" id="PTHR47535:SF9">
    <property type="entry name" value="CALPONIN-HOMOLOGY (CH) DOMAIN-CONTAINING PROTEIN"/>
    <property type="match status" value="1"/>
</dbReference>
<feature type="compositionally biased region" description="Basic and acidic residues" evidence="10">
    <location>
        <begin position="1104"/>
        <end position="1124"/>
    </location>
</feature>
<feature type="region of interest" description="Disordered" evidence="10">
    <location>
        <begin position="1102"/>
        <end position="1164"/>
    </location>
</feature>
<dbReference type="InterPro" id="IPR036872">
    <property type="entry name" value="CH_dom_sf"/>
</dbReference>
<dbReference type="FunFam" id="1.10.418.10:FF:000063">
    <property type="entry name" value="Calmin"/>
    <property type="match status" value="1"/>
</dbReference>
<feature type="compositionally biased region" description="Basic and acidic residues" evidence="10">
    <location>
        <begin position="919"/>
        <end position="928"/>
    </location>
</feature>
<dbReference type="GO" id="GO:0007097">
    <property type="term" value="P:nuclear migration"/>
    <property type="evidence" value="ECO:0007669"/>
    <property type="project" value="TreeGrafter"/>
</dbReference>
<evidence type="ECO:0000256" key="1">
    <source>
        <dbReference type="ARBA" id="ARBA00004211"/>
    </source>
</evidence>
<feature type="region of interest" description="Disordered" evidence="10">
    <location>
        <begin position="383"/>
        <end position="427"/>
    </location>
</feature>
<dbReference type="GO" id="GO:0005737">
    <property type="term" value="C:cytoplasm"/>
    <property type="evidence" value="ECO:0007669"/>
    <property type="project" value="TreeGrafter"/>
</dbReference>
<evidence type="ECO:0000256" key="8">
    <source>
        <dbReference type="ARBA" id="ARBA00070333"/>
    </source>
</evidence>
<evidence type="ECO:0000259" key="11">
    <source>
        <dbReference type="PROSITE" id="PS50021"/>
    </source>
</evidence>
<dbReference type="FunFam" id="1.10.418.10:FF:000057">
    <property type="entry name" value="Calmin"/>
    <property type="match status" value="1"/>
</dbReference>
<keyword evidence="3" id="KW-0812">Transmembrane</keyword>
<keyword evidence="5" id="KW-1133">Transmembrane helix</keyword>
<feature type="domain" description="Calponin-homology (CH)" evidence="11">
    <location>
        <begin position="33"/>
        <end position="140"/>
    </location>
</feature>
<dbReference type="GO" id="GO:0005640">
    <property type="term" value="C:nuclear outer membrane"/>
    <property type="evidence" value="ECO:0007669"/>
    <property type="project" value="TreeGrafter"/>
</dbReference>
<feature type="region of interest" description="Disordered" evidence="10">
    <location>
        <begin position="842"/>
        <end position="946"/>
    </location>
</feature>
<evidence type="ECO:0000256" key="2">
    <source>
        <dbReference type="ARBA" id="ARBA00022553"/>
    </source>
</evidence>
<feature type="compositionally biased region" description="Acidic residues" evidence="10">
    <location>
        <begin position="807"/>
        <end position="817"/>
    </location>
</feature>
<dbReference type="Gene3D" id="1.10.418.10">
    <property type="entry name" value="Calponin-like domain"/>
    <property type="match status" value="2"/>
</dbReference>
<dbReference type="PANTHER" id="PTHR47535">
    <property type="entry name" value="MUSCLE-SPECIFIC PROTEIN 300 KDA, ISOFORM G"/>
    <property type="match status" value="1"/>
</dbReference>
<keyword evidence="7" id="KW-0009">Actin-binding</keyword>
<dbReference type="GO" id="GO:0034993">
    <property type="term" value="C:meiotic nuclear membrane microtubule tethering complex"/>
    <property type="evidence" value="ECO:0007669"/>
    <property type="project" value="TreeGrafter"/>
</dbReference>
<evidence type="ECO:0000256" key="7">
    <source>
        <dbReference type="ARBA" id="ARBA00023203"/>
    </source>
</evidence>
<feature type="compositionally biased region" description="Basic and acidic residues" evidence="10">
    <location>
        <begin position="526"/>
        <end position="557"/>
    </location>
</feature>
<gene>
    <name evidence="12" type="ORF">FSCOSCO3_A034995</name>
</gene>
<dbReference type="SUPFAM" id="SSF47576">
    <property type="entry name" value="Calponin-homology domain, CH-domain"/>
    <property type="match status" value="1"/>
</dbReference>
<organism evidence="12 13">
    <name type="scientific">Scomber scombrus</name>
    <name type="common">Atlantic mackerel</name>
    <name type="synonym">Scomber vernalis</name>
    <dbReference type="NCBI Taxonomy" id="13677"/>
    <lineage>
        <taxon>Eukaryota</taxon>
        <taxon>Metazoa</taxon>
        <taxon>Chordata</taxon>
        <taxon>Craniata</taxon>
        <taxon>Vertebrata</taxon>
        <taxon>Euteleostomi</taxon>
        <taxon>Actinopterygii</taxon>
        <taxon>Neopterygii</taxon>
        <taxon>Teleostei</taxon>
        <taxon>Neoteleostei</taxon>
        <taxon>Acanthomorphata</taxon>
        <taxon>Pelagiaria</taxon>
        <taxon>Scombriformes</taxon>
        <taxon>Scombridae</taxon>
        <taxon>Scomber</taxon>
    </lineage>
</organism>
<dbReference type="GO" id="GO:0051015">
    <property type="term" value="F:actin filament binding"/>
    <property type="evidence" value="ECO:0007669"/>
    <property type="project" value="TreeGrafter"/>
</dbReference>
<sequence length="1204" mass="134392">MAGHEWEDWFEREEFIGQISDIRVQNLQVEREVVQKRTFTRWMNLHLEKCDPPIEVHDLFRDIQDGRILMALLEELSGCKLLHGFKKSSHRIFRLNNIAKVLSFLEERNVKLVSIDAVDVADGNSSIILGLIWNIILFFQIKELTGNIRSQFPSSSSLSSIPTSSDSDTSNSSTPSNERQSASAAMREHSRAIKKLLQWVQKRTRKYSVAVKDFGKSWTSGLAFLAVIKSIDSSLVDMRKALLRGARENLEDAFRIAHFSLGIARLLEPEDVMINTPDEQSIMTYVAQFLEHFPGIEEPEKPCKLIERSVSMGGLNYRDPDFHHTRNGACRSRVKERSIMFEKDSSQPPPKILISSVSEDRGILSPRFRPAASRSWSTEEFLMDSPHMDDNSSSVVEDPNEPDSEVLPNSISNSPQLSYTHSPTGSSVPELVNTESVMGDSAISSPDSWVDSEFGVMPEKLCESRSDSSLCDSGTAWDVYRATPVEVTNLDEGFVPAIGDSVSDDQSITESYIDEGIYSLSSLESTQEKNQGHTEKNQEDNQEVKETKENLENHEQDLSLEQVPGQNEAEVTKEVDFKQMVAILLQKDEVPAEQEPSFGLCDAEELANSTVGDLLETDQTNQSQPSSNTELPPPEASTHKEPEGLKETVDMDAQNCEGLFNGQTERNNPEEVEVETECQKTDSSLEEEKEKSKDESEIVKEKHEGVKEIQSEASEEVLRGYPDPQEKISTETSDSHSTNQGGGSIPSSDPCMGINIPLISISSEPEEQDEEEKSGPEGQDHAGDEGVPQTEAHGSKGTDTDVNSAEYPDELACDSNEEGASNLAEIASSLILEKATTLEQITDRHLDDTDEHDIRNSSNAHISGPQTIDDMEISEDKQEPPHHNSQTGDTDKDLIGQSSTDAETHLVNTEQDIDSTYPPDEHQDKMEETIPATTQQKTDPENIQPNGKMGALCFEQIGLSRDMDLFYTDFDRSSPTEDLVGDLMEPMDLFYPDKEEPMFTEPPDNEMQSWPSVLSVSALQPAPASETLPEDQPLNLLEEDIRNGGDLLQEQNEVIAKLSQETDEASELQEQCLLPEERSGGLWDGDVPLDGSDLSEAELQSLDSARENTEPMRCDSRSSSRQEDNQIPPVLRHRKGARFTEATDNQTAVTAPTRKDDNAESDSWWSDSCEPYLLLLLWLLLYCFWLLPQMDLKSLPSLLLNLNH</sequence>
<reference evidence="12 13" key="1">
    <citation type="submission" date="2024-01" db="EMBL/GenBank/DDBJ databases">
        <authorList>
            <person name="Alioto T."/>
            <person name="Alioto T."/>
            <person name="Gomez Garrido J."/>
        </authorList>
    </citation>
    <scope>NUCLEOTIDE SEQUENCE [LARGE SCALE GENOMIC DNA]</scope>
</reference>
<feature type="compositionally biased region" description="Polar residues" evidence="10">
    <location>
        <begin position="896"/>
        <end position="910"/>
    </location>
</feature>
<evidence type="ECO:0000256" key="5">
    <source>
        <dbReference type="ARBA" id="ARBA00022989"/>
    </source>
</evidence>
<comment type="caution">
    <text evidence="12">The sequence shown here is derived from an EMBL/GenBank/DDBJ whole genome shotgun (WGS) entry which is preliminary data.</text>
</comment>
<dbReference type="InterPro" id="IPR001715">
    <property type="entry name" value="CH_dom"/>
</dbReference>
<evidence type="ECO:0000256" key="10">
    <source>
        <dbReference type="SAM" id="MobiDB-lite"/>
    </source>
</evidence>
<dbReference type="InterPro" id="IPR001589">
    <property type="entry name" value="Actinin_actin-bd_CS"/>
</dbReference>
<feature type="compositionally biased region" description="Basic and acidic residues" evidence="10">
    <location>
        <begin position="637"/>
        <end position="649"/>
    </location>
</feature>
<evidence type="ECO:0000313" key="13">
    <source>
        <dbReference type="Proteomes" id="UP001314229"/>
    </source>
</evidence>
<keyword evidence="13" id="KW-1185">Reference proteome</keyword>